<evidence type="ECO:0000313" key="3">
    <source>
        <dbReference type="Proteomes" id="UP000179243"/>
    </source>
</evidence>
<evidence type="ECO:0000313" key="2">
    <source>
        <dbReference type="EMBL" id="OGK00068.1"/>
    </source>
</evidence>
<comment type="caution">
    <text evidence="2">The sequence shown here is derived from an EMBL/GenBank/DDBJ whole genome shotgun (WGS) entry which is preliminary data.</text>
</comment>
<name>A0A1F7F0C5_UNCRA</name>
<gene>
    <name evidence="2" type="ORF">A2519_22330</name>
</gene>
<proteinExistence type="predicted"/>
<feature type="region of interest" description="Disordered" evidence="1">
    <location>
        <begin position="65"/>
        <end position="85"/>
    </location>
</feature>
<dbReference type="AlphaFoldDB" id="A0A1F7F0C5"/>
<sequence length="85" mass="9511">MRRLFLTTMLSIGLVLFCASGCTKKPSPEEMNKLTEARASAESAEKKLAELRAERAQLEATLDAKKEELRKTEEERDAIKAKLGE</sequence>
<organism evidence="2 3">
    <name type="scientific">Candidatus Raymondbacteria bacterium RIFOXYD12_FULL_49_13</name>
    <dbReference type="NCBI Taxonomy" id="1817890"/>
    <lineage>
        <taxon>Bacteria</taxon>
        <taxon>Raymondiibacteriota</taxon>
    </lineage>
</organism>
<reference evidence="2 3" key="1">
    <citation type="journal article" date="2016" name="Nat. Commun.">
        <title>Thousands of microbial genomes shed light on interconnected biogeochemical processes in an aquifer system.</title>
        <authorList>
            <person name="Anantharaman K."/>
            <person name="Brown C.T."/>
            <person name="Hug L.A."/>
            <person name="Sharon I."/>
            <person name="Castelle C.J."/>
            <person name="Probst A.J."/>
            <person name="Thomas B.C."/>
            <person name="Singh A."/>
            <person name="Wilkins M.J."/>
            <person name="Karaoz U."/>
            <person name="Brodie E.L."/>
            <person name="Williams K.H."/>
            <person name="Hubbard S.S."/>
            <person name="Banfield J.F."/>
        </authorList>
    </citation>
    <scope>NUCLEOTIDE SEQUENCE [LARGE SCALE GENOMIC DNA]</scope>
</reference>
<dbReference type="Proteomes" id="UP000179243">
    <property type="component" value="Unassembled WGS sequence"/>
</dbReference>
<accession>A0A1F7F0C5</accession>
<protein>
    <submittedName>
        <fullName evidence="2">Uncharacterized protein</fullName>
    </submittedName>
</protein>
<evidence type="ECO:0000256" key="1">
    <source>
        <dbReference type="SAM" id="MobiDB-lite"/>
    </source>
</evidence>
<dbReference type="EMBL" id="MFYX01000155">
    <property type="protein sequence ID" value="OGK00068.1"/>
    <property type="molecule type" value="Genomic_DNA"/>
</dbReference>